<evidence type="ECO:0000256" key="3">
    <source>
        <dbReference type="ARBA" id="ARBA00022664"/>
    </source>
</evidence>
<accession>A0A074YGW4</accession>
<dbReference type="GO" id="GO:0003723">
    <property type="term" value="F:RNA binding"/>
    <property type="evidence" value="ECO:0007669"/>
    <property type="project" value="UniProtKB-UniRule"/>
</dbReference>
<dbReference type="STRING" id="1043002.A0A074YGW4"/>
<feature type="compositionally biased region" description="Polar residues" evidence="11">
    <location>
        <begin position="44"/>
        <end position="53"/>
    </location>
</feature>
<organism evidence="13 14">
    <name type="scientific">Aureobasidium pullulans EXF-150</name>
    <dbReference type="NCBI Taxonomy" id="1043002"/>
    <lineage>
        <taxon>Eukaryota</taxon>
        <taxon>Fungi</taxon>
        <taxon>Dikarya</taxon>
        <taxon>Ascomycota</taxon>
        <taxon>Pezizomycotina</taxon>
        <taxon>Dothideomycetes</taxon>
        <taxon>Dothideomycetidae</taxon>
        <taxon>Dothideales</taxon>
        <taxon>Saccotheciaceae</taxon>
        <taxon>Aureobasidium</taxon>
    </lineage>
</organism>
<dbReference type="GO" id="GO:0005688">
    <property type="term" value="C:U6 snRNP"/>
    <property type="evidence" value="ECO:0007669"/>
    <property type="project" value="UniProtKB-ARBA"/>
</dbReference>
<dbReference type="SUPFAM" id="SSF54928">
    <property type="entry name" value="RNA-binding domain, RBD"/>
    <property type="match status" value="3"/>
</dbReference>
<feature type="domain" description="RRM" evidence="12">
    <location>
        <begin position="935"/>
        <end position="1012"/>
    </location>
</feature>
<dbReference type="Gene3D" id="1.25.40.10">
    <property type="entry name" value="Tetratricopeptide repeat domain"/>
    <property type="match status" value="2"/>
</dbReference>
<reference evidence="13 14" key="1">
    <citation type="journal article" date="2014" name="BMC Genomics">
        <title>Genome sequencing of four Aureobasidium pullulans varieties: biotechnological potential, stress tolerance, and description of new species.</title>
        <authorList>
            <person name="Gostin Ar C."/>
            <person name="Ohm R.A."/>
            <person name="Kogej T."/>
            <person name="Sonjak S."/>
            <person name="Turk M."/>
            <person name="Zajc J."/>
            <person name="Zalar P."/>
            <person name="Grube M."/>
            <person name="Sun H."/>
            <person name="Han J."/>
            <person name="Sharma A."/>
            <person name="Chiniquy J."/>
            <person name="Ngan C.Y."/>
            <person name="Lipzen A."/>
            <person name="Barry K."/>
            <person name="Grigoriev I.V."/>
            <person name="Gunde-Cimerman N."/>
        </authorList>
    </citation>
    <scope>NUCLEOTIDE SEQUENCE [LARGE SCALE GENOMIC DNA]</scope>
    <source>
        <strain evidence="13 14">EXF-150</strain>
    </source>
</reference>
<dbReference type="Gene3D" id="3.30.70.330">
    <property type="match status" value="4"/>
</dbReference>
<dbReference type="EMBL" id="KL584979">
    <property type="protein sequence ID" value="KEQ86081.1"/>
    <property type="molecule type" value="Genomic_DNA"/>
</dbReference>
<evidence type="ECO:0000256" key="10">
    <source>
        <dbReference type="PROSITE-ProRule" id="PRU00176"/>
    </source>
</evidence>
<evidence type="ECO:0000256" key="2">
    <source>
        <dbReference type="ARBA" id="ARBA00004123"/>
    </source>
</evidence>
<evidence type="ECO:0000256" key="11">
    <source>
        <dbReference type="SAM" id="MobiDB-lite"/>
    </source>
</evidence>
<feature type="domain" description="RRM" evidence="12">
    <location>
        <begin position="1160"/>
        <end position="1231"/>
    </location>
</feature>
<feature type="region of interest" description="Disordered" evidence="11">
    <location>
        <begin position="784"/>
        <end position="865"/>
    </location>
</feature>
<dbReference type="HOGENOM" id="CLU_003925_0_0_1"/>
<feature type="region of interest" description="Disordered" evidence="11">
    <location>
        <begin position="83"/>
        <end position="113"/>
    </location>
</feature>
<dbReference type="FunFam" id="3.30.70.330:FF:000365">
    <property type="entry name" value="U4/U6 snRNA-associated-splicing factor PRP24"/>
    <property type="match status" value="1"/>
</dbReference>
<evidence type="ECO:0000256" key="1">
    <source>
        <dbReference type="ARBA" id="ARBA00002863"/>
    </source>
</evidence>
<comment type="subcellular location">
    <subcellularLocation>
        <location evidence="2">Nucleus</location>
    </subcellularLocation>
</comment>
<feature type="domain" description="RRM" evidence="12">
    <location>
        <begin position="859"/>
        <end position="934"/>
    </location>
</feature>
<dbReference type="Pfam" id="PF16842">
    <property type="entry name" value="RRM_occluded"/>
    <property type="match status" value="1"/>
</dbReference>
<dbReference type="InterPro" id="IPR000504">
    <property type="entry name" value="RRM_dom"/>
</dbReference>
<evidence type="ECO:0000256" key="7">
    <source>
        <dbReference type="ARBA" id="ARBA00023242"/>
    </source>
</evidence>
<feature type="domain" description="RRM" evidence="12">
    <location>
        <begin position="1026"/>
        <end position="1102"/>
    </location>
</feature>
<evidence type="ECO:0000256" key="4">
    <source>
        <dbReference type="ARBA" id="ARBA00022737"/>
    </source>
</evidence>
<dbReference type="OrthoDB" id="360390at2759"/>
<keyword evidence="3" id="KW-0507">mRNA processing</keyword>
<dbReference type="SMART" id="SM00360">
    <property type="entry name" value="RRM"/>
    <property type="match status" value="4"/>
</dbReference>
<feature type="region of interest" description="Disordered" evidence="11">
    <location>
        <begin position="1106"/>
        <end position="1147"/>
    </location>
</feature>
<comment type="function">
    <text evidence="8">Functions as a recycling factor of the spliceosome, a machinery that forms on each precursor-messenger RNA (pre-mRNA) and catalyzes the removal of introns. Chaperones the re-annealing of U4 and U6 snRNAs (small nuclear RNAs) released from previous rounds of splicing, an initial step in reforming the U4/U6-U5 tri-snRNP (small nuclear ribonucleoprotein) that can reassemble into another spliceosome complex; this step involves binding U6 and facilitating the unwinding of the U6 internal stem loop, followed by base-pairing of U6 to U4.</text>
</comment>
<dbReference type="Proteomes" id="UP000030706">
    <property type="component" value="Unassembled WGS sequence"/>
</dbReference>
<dbReference type="CDD" id="cd00590">
    <property type="entry name" value="RRM_SF"/>
    <property type="match status" value="1"/>
</dbReference>
<feature type="region of interest" description="Disordered" evidence="11">
    <location>
        <begin position="1"/>
        <end position="68"/>
    </location>
</feature>
<dbReference type="InterPro" id="IPR008847">
    <property type="entry name" value="Suf"/>
</dbReference>
<sequence>MDINALLSPSESPVKQAASPSSSTTSTGRPRPQARPAGGRRTASGLSNEISMTSPPPEPPRSAPTLGQESIDQAQRAYVSTYNGAHEMRTPRSNLETPLSDMRSPFGTPQAHRPQLQYVSRRHSSTPQMETLADLASIQHHQLQRQHSLVETHLPAINRRTSFAPPLTRSALSSTQVAMAEAPAQTPEPRAFTAASLTEQEIETITELVKYLAENSYAYDSHVQLINLLHKGFVAHVYGASDVVVNNPRDYNLLPDMRQAREAMDSRFAVGEDIWQDWINDEALLARKSEERVAVMDLCQKAVQDEPTSVKLWYLYGEWVMQTYSIANGFTEGDPNVWTDIDKEICKEVFSREICLEVWERAVQATTWRIDESHLVWNRYIDLVLQEYPENPSPQAVQHLNNIFIRRLEQPHSAWSETSAKFWPIVSKFNASNWEEIMAATNEMAGPGKHEYAMRETHELNLRRAADSGDTAALYNAFTEYLTWDRKNKRRSKCHFELRCSLYERALLRFPTVVEWWLDLADFVLENRRDHTILSILERATRHCPWSGDLWSRRVLRAEVDKLPYDEVEQVKHKATNSGLLSIGGMEEVLKVYSSWCGYLRRRAFAPDNTDDEIDMADMGITGTLEDATVAGKKIYGNDYKGDPLFRLEKIRVKFLLEARRYQDARSVYERLVPTHSASADFWLACYQFELLVWAHERMSETVRIETPETAPRRATGVLRDALSQRDLDWPEKILEVWLNHFHQHETPEELQLAQAEARTAQFFLAQRRAREAADVAASTATATATATATEAQPQSTELHTIPEESTTTTKRKRENESEQEVEDAVKRNKTEEQDSTKPPYNEVSASASAQAKRDREHTTVTVKDLPRDVSEERIRQFFSDCGTILSVGIVAEENSMTAHATIEFETEEDVLSAKTRDGKYFDGNTIRIQSGTLSTLYVCNYPADWDEVKIREIFHDFGTVVSVRLPSLKYNQRRRFCYVQFLTAEEARAATVMDNKAIDGQHRLVAKISDPGAKKERSGAVTEGRELHVANIDNNATESDIRNLFQEHGVVENVRMIRGVRGNFIGTAFVIFSKTEEAEAALVLNNKPLLTRLLRVTVATDKSSAKKDAATKVVQPTTSGSPAPEGSQNGSTGAANGRRGSAAPVEELGAETAKTIRERTVALLNLPDTVNDARIQSFLETFGPLRKITVRRDKSGAMIEFVNLQDAGKVGMGVDCSTLGPEVRIGTVEDLLYGKKAKPAFAQNPKPATSLRPAQAGISRPAQKSGQGRRGGLGFKRGGFSSNSGSARSPEGEDKTMTGTGETKAKSNDDFRALFNKAKQADTASEEKKEEA</sequence>
<keyword evidence="6" id="KW-0508">mRNA splicing</keyword>
<evidence type="ECO:0000313" key="14">
    <source>
        <dbReference type="Proteomes" id="UP000030706"/>
    </source>
</evidence>
<evidence type="ECO:0000256" key="5">
    <source>
        <dbReference type="ARBA" id="ARBA00022884"/>
    </source>
</evidence>
<dbReference type="InterPro" id="IPR034397">
    <property type="entry name" value="Prp24_RRM1"/>
</dbReference>
<dbReference type="CDD" id="cd12299">
    <property type="entry name" value="RRM4_Prp24"/>
    <property type="match status" value="1"/>
</dbReference>
<keyword evidence="7" id="KW-0539">Nucleus</keyword>
<dbReference type="InterPro" id="IPR003107">
    <property type="entry name" value="HAT"/>
</dbReference>
<dbReference type="PANTHER" id="PTHR24012">
    <property type="entry name" value="RNA BINDING PROTEIN"/>
    <property type="match status" value="1"/>
</dbReference>
<dbReference type="InterPro" id="IPR012677">
    <property type="entry name" value="Nucleotide-bd_a/b_plait_sf"/>
</dbReference>
<dbReference type="PROSITE" id="PS50102">
    <property type="entry name" value="RRM"/>
    <property type="match status" value="4"/>
</dbReference>
<evidence type="ECO:0000313" key="13">
    <source>
        <dbReference type="EMBL" id="KEQ86081.1"/>
    </source>
</evidence>
<dbReference type="InterPro" id="IPR011990">
    <property type="entry name" value="TPR-like_helical_dom_sf"/>
</dbReference>
<keyword evidence="14" id="KW-1185">Reference proteome</keyword>
<dbReference type="InterPro" id="IPR031766">
    <property type="entry name" value="RRM_occluded"/>
</dbReference>
<dbReference type="Pfam" id="PF00076">
    <property type="entry name" value="RRM_1"/>
    <property type="match status" value="3"/>
</dbReference>
<keyword evidence="4" id="KW-0677">Repeat</keyword>
<feature type="compositionally biased region" description="Basic and acidic residues" evidence="11">
    <location>
        <begin position="852"/>
        <end position="865"/>
    </location>
</feature>
<name>A0A074YGW4_AURPU</name>
<feature type="region of interest" description="Disordered" evidence="11">
    <location>
        <begin position="1242"/>
        <end position="1333"/>
    </location>
</feature>
<feature type="compositionally biased region" description="Basic and acidic residues" evidence="11">
    <location>
        <begin position="1304"/>
        <end position="1313"/>
    </location>
</feature>
<dbReference type="GeneID" id="40751561"/>
<protein>
    <recommendedName>
        <fullName evidence="9">U4/U6 snRNA-associated-splicing factor PRP24</fullName>
    </recommendedName>
</protein>
<dbReference type="SUPFAM" id="SSF48452">
    <property type="entry name" value="TPR-like"/>
    <property type="match status" value="1"/>
</dbReference>
<feature type="compositionally biased region" description="Basic and acidic residues" evidence="11">
    <location>
        <begin position="824"/>
        <end position="836"/>
    </location>
</feature>
<evidence type="ECO:0000256" key="8">
    <source>
        <dbReference type="ARBA" id="ARBA00093374"/>
    </source>
</evidence>
<gene>
    <name evidence="13" type="ORF">M438DRAFT_396211</name>
</gene>
<feature type="compositionally biased region" description="Polar residues" evidence="11">
    <location>
        <begin position="1115"/>
        <end position="1135"/>
    </location>
</feature>
<dbReference type="CDD" id="cd12296">
    <property type="entry name" value="RRM1_Prp24"/>
    <property type="match status" value="1"/>
</dbReference>
<comment type="function">
    <text evidence="1">Component of the cleavage factor IA (CFIA) complex, which is involved in the endonucleolytic cleavage during polyadenylation-dependent pre-mRNA 3'-end formation.</text>
</comment>
<feature type="compositionally biased region" description="Low complexity" evidence="11">
    <location>
        <begin position="784"/>
        <end position="809"/>
    </location>
</feature>
<evidence type="ECO:0000256" key="9">
    <source>
        <dbReference type="ARBA" id="ARBA00093627"/>
    </source>
</evidence>
<evidence type="ECO:0000259" key="12">
    <source>
        <dbReference type="PROSITE" id="PS50102"/>
    </source>
</evidence>
<dbReference type="Pfam" id="PF05843">
    <property type="entry name" value="Suf"/>
    <property type="match status" value="1"/>
</dbReference>
<dbReference type="SMART" id="SM00386">
    <property type="entry name" value="HAT"/>
    <property type="match status" value="4"/>
</dbReference>
<dbReference type="GO" id="GO:0006397">
    <property type="term" value="P:mRNA processing"/>
    <property type="evidence" value="ECO:0007669"/>
    <property type="project" value="UniProtKB-KW"/>
</dbReference>
<dbReference type="GO" id="GO:0008380">
    <property type="term" value="P:RNA splicing"/>
    <property type="evidence" value="ECO:0007669"/>
    <property type="project" value="UniProtKB-KW"/>
</dbReference>
<dbReference type="InterPro" id="IPR035979">
    <property type="entry name" value="RBD_domain_sf"/>
</dbReference>
<dbReference type="RefSeq" id="XP_029762268.1">
    <property type="nucleotide sequence ID" value="XM_029909255.1"/>
</dbReference>
<feature type="compositionally biased region" description="Low complexity" evidence="11">
    <location>
        <begin position="19"/>
        <end position="43"/>
    </location>
</feature>
<keyword evidence="5 10" id="KW-0694">RNA-binding</keyword>
<evidence type="ECO:0000256" key="6">
    <source>
        <dbReference type="ARBA" id="ARBA00023187"/>
    </source>
</evidence>
<feature type="compositionally biased region" description="Gly residues" evidence="11">
    <location>
        <begin position="1269"/>
        <end position="1278"/>
    </location>
</feature>
<proteinExistence type="predicted"/>